<feature type="compositionally biased region" description="Polar residues" evidence="2">
    <location>
        <begin position="645"/>
        <end position="657"/>
    </location>
</feature>
<dbReference type="AlphaFoldDB" id="A0A445G2M6"/>
<dbReference type="GO" id="GO:0005096">
    <property type="term" value="F:GTPase activator activity"/>
    <property type="evidence" value="ECO:0007669"/>
    <property type="project" value="UniProtKB-KW"/>
</dbReference>
<feature type="compositionally biased region" description="Pro residues" evidence="2">
    <location>
        <begin position="1"/>
        <end position="11"/>
    </location>
</feature>
<dbReference type="FunFam" id="1.10.472.80:FF:000034">
    <property type="entry name" value="TBC1 domain family member 5"/>
    <property type="match status" value="1"/>
</dbReference>
<feature type="compositionally biased region" description="Low complexity" evidence="2">
    <location>
        <begin position="658"/>
        <end position="670"/>
    </location>
</feature>
<evidence type="ECO:0000313" key="4">
    <source>
        <dbReference type="EMBL" id="RZB55468.1"/>
    </source>
</evidence>
<feature type="compositionally biased region" description="Polar residues" evidence="2">
    <location>
        <begin position="610"/>
        <end position="632"/>
    </location>
</feature>
<dbReference type="PANTHER" id="PTHR22957">
    <property type="entry name" value="TBC1 DOMAIN FAMILY MEMBER GTPASE-ACTIVATING PROTEIN"/>
    <property type="match status" value="1"/>
</dbReference>
<dbReference type="EMBL" id="QZWG01000017">
    <property type="protein sequence ID" value="RZB55468.1"/>
    <property type="molecule type" value="Genomic_DNA"/>
</dbReference>
<gene>
    <name evidence="4" type="ORF">D0Y65_045012</name>
</gene>
<reference evidence="4 5" key="1">
    <citation type="submission" date="2018-09" db="EMBL/GenBank/DDBJ databases">
        <title>A high-quality reference genome of wild soybean provides a powerful tool to mine soybean genomes.</title>
        <authorList>
            <person name="Xie M."/>
            <person name="Chung C.Y.L."/>
            <person name="Li M.-W."/>
            <person name="Wong F.-L."/>
            <person name="Chan T.-F."/>
            <person name="Lam H.-M."/>
        </authorList>
    </citation>
    <scope>NUCLEOTIDE SEQUENCE [LARGE SCALE GENOMIC DNA]</scope>
    <source>
        <strain evidence="5">cv. W05</strain>
        <tissue evidence="4">Hypocotyl of etiolated seedlings</tissue>
    </source>
</reference>
<feature type="region of interest" description="Disordered" evidence="2">
    <location>
        <begin position="1"/>
        <end position="35"/>
    </location>
</feature>
<dbReference type="Gramene" id="XM_028355207.1">
    <property type="protein sequence ID" value="XP_028211008.1"/>
    <property type="gene ID" value="LOC114393770"/>
</dbReference>
<evidence type="ECO:0000259" key="3">
    <source>
        <dbReference type="PROSITE" id="PS50086"/>
    </source>
</evidence>
<feature type="region of interest" description="Disordered" evidence="2">
    <location>
        <begin position="533"/>
        <end position="553"/>
    </location>
</feature>
<dbReference type="SUPFAM" id="SSF47923">
    <property type="entry name" value="Ypt/Rab-GAP domain of gyp1p"/>
    <property type="match status" value="2"/>
</dbReference>
<feature type="compositionally biased region" description="Acidic residues" evidence="2">
    <location>
        <begin position="588"/>
        <end position="597"/>
    </location>
</feature>
<dbReference type="InterPro" id="IPR000195">
    <property type="entry name" value="Rab-GAP-TBC_dom"/>
</dbReference>
<dbReference type="Pfam" id="PF00566">
    <property type="entry name" value="RabGAP-TBC"/>
    <property type="match status" value="2"/>
</dbReference>
<proteinExistence type="predicted"/>
<comment type="caution">
    <text evidence="4">The sequence shown here is derived from an EMBL/GenBank/DDBJ whole genome shotgun (WGS) entry which is preliminary data.</text>
</comment>
<feature type="compositionally biased region" description="Low complexity" evidence="2">
    <location>
        <begin position="12"/>
        <end position="21"/>
    </location>
</feature>
<dbReference type="PANTHER" id="PTHR22957:SF337">
    <property type="entry name" value="TBC1 DOMAIN FAMILY MEMBER 5"/>
    <property type="match status" value="1"/>
</dbReference>
<dbReference type="InterPro" id="IPR035969">
    <property type="entry name" value="Rab-GAP_TBC_sf"/>
</dbReference>
<feature type="region of interest" description="Disordered" evidence="2">
    <location>
        <begin position="574"/>
        <end position="698"/>
    </location>
</feature>
<sequence>MPPAQMEPPLPESSLVPSFSSDAASPGSAPESRRFGDLRGLQWRINLGVLPSSSSSSIDDLRRATANSRRRYASLRGRLLVDPHMPKDGSSSPNLVMDNPLSQNPDSTWSRFFRNAEMEKMVDQDLSRLYPEHGNYFQTPGCQGILRRILLLWCLRHPECGYRQGMHELLAPVLFVLQFDVGCLSEVRKLYEDHFTDRFDDLFCQENDLSYSFDFRKSSDLMEDEINSNGNATKIKSLDELDPKIQNIVLLSDAYGAEGELGVVLSDKFIEHDAYCMFDALMNGARGSIAMADFFSYSPLPGSHTGLPPVIEASAALYHLLSHVDSSLHGHLVDLGVEPQYFALRWLRVLFGREFSLSNLLIIWDEIFSSDNSKLEKHAEDNADSGFRIFNSSRGAFISAMAVAMMLHIRSSLLAAENPTTCLQRLLNFPENINVEKLIEKAKSLLALALSTEISSSMPLFVEYHNQGKSAIARSRTLSSESISPKTPLNLVPDSYWEEKWRVVHKAEELKQDGVEKQVPTRKKGWTEKVKFSLKRTESDPSSSRIKSGKKESKSPVRRCLLEDLSKELGFEEDTEKLSCHDDLSATVEEEQGEDGSEGSNNYSPEDRCQSQNTSSEENSPVISCPASPTNETIDHKNDSEKRSVGSNLSLDITNETSLSSPIDSPLPISDHPEKGPQTPGRNNINNSAGNSTTNSKERKLNKFQWLWKFGRNNGEFMSEKGGDAYEAVKPANNCSNQSNTTPSSTANNCNSQSNTVPSSTAHNCNNQSNTIPSSTANCCNNQSNIIPSSTANNCNNQRNIIPSSTANGHCSSVSCKGESTDQTVMGSMRNIGQSMLEHIQVIECAFQQDRSQEASLDNMSKIVVVGKAQVNAMSALKELRKISNLLSEM</sequence>
<dbReference type="Gene3D" id="1.10.472.80">
    <property type="entry name" value="Ypt/Rab-GAP domain of gyp1p, domain 3"/>
    <property type="match status" value="1"/>
</dbReference>
<keyword evidence="1" id="KW-0343">GTPase activation</keyword>
<evidence type="ECO:0000256" key="1">
    <source>
        <dbReference type="ARBA" id="ARBA00022468"/>
    </source>
</evidence>
<keyword evidence="5" id="KW-1185">Reference proteome</keyword>
<name>A0A445G2M6_GLYSO</name>
<organism evidence="4 5">
    <name type="scientific">Glycine soja</name>
    <name type="common">Wild soybean</name>
    <dbReference type="NCBI Taxonomy" id="3848"/>
    <lineage>
        <taxon>Eukaryota</taxon>
        <taxon>Viridiplantae</taxon>
        <taxon>Streptophyta</taxon>
        <taxon>Embryophyta</taxon>
        <taxon>Tracheophyta</taxon>
        <taxon>Spermatophyta</taxon>
        <taxon>Magnoliopsida</taxon>
        <taxon>eudicotyledons</taxon>
        <taxon>Gunneridae</taxon>
        <taxon>Pentapetalae</taxon>
        <taxon>rosids</taxon>
        <taxon>fabids</taxon>
        <taxon>Fabales</taxon>
        <taxon>Fabaceae</taxon>
        <taxon>Papilionoideae</taxon>
        <taxon>50 kb inversion clade</taxon>
        <taxon>NPAAA clade</taxon>
        <taxon>indigoferoid/millettioid clade</taxon>
        <taxon>Phaseoleae</taxon>
        <taxon>Glycine</taxon>
        <taxon>Glycine subgen. Soja</taxon>
    </lineage>
</organism>
<feature type="compositionally biased region" description="Basic and acidic residues" evidence="2">
    <location>
        <begin position="574"/>
        <end position="584"/>
    </location>
</feature>
<feature type="region of interest" description="Disordered" evidence="2">
    <location>
        <begin position="736"/>
        <end position="760"/>
    </location>
</feature>
<dbReference type="PROSITE" id="PS50086">
    <property type="entry name" value="TBC_RABGAP"/>
    <property type="match status" value="1"/>
</dbReference>
<dbReference type="SMART" id="SM00164">
    <property type="entry name" value="TBC"/>
    <property type="match status" value="1"/>
</dbReference>
<dbReference type="Gene3D" id="1.10.8.270">
    <property type="entry name" value="putative rabgap domain of human tbc1 domain family member 14 like domains"/>
    <property type="match status" value="1"/>
</dbReference>
<feature type="domain" description="Rab-GAP TBC" evidence="3">
    <location>
        <begin position="33"/>
        <end position="371"/>
    </location>
</feature>
<feature type="compositionally biased region" description="Polar residues" evidence="2">
    <location>
        <begin position="680"/>
        <end position="695"/>
    </location>
</feature>
<accession>A0A445G2M6</accession>
<protein>
    <submittedName>
        <fullName evidence="4">TBC1 domain family member 5-like A</fullName>
    </submittedName>
</protein>
<evidence type="ECO:0000313" key="5">
    <source>
        <dbReference type="Proteomes" id="UP000289340"/>
    </source>
</evidence>
<evidence type="ECO:0000256" key="2">
    <source>
        <dbReference type="SAM" id="MobiDB-lite"/>
    </source>
</evidence>
<feature type="compositionally biased region" description="Basic and acidic residues" evidence="2">
    <location>
        <begin position="633"/>
        <end position="644"/>
    </location>
</feature>
<dbReference type="Proteomes" id="UP000289340">
    <property type="component" value="Chromosome 17"/>
</dbReference>